<dbReference type="InterPro" id="IPR018649">
    <property type="entry name" value="SHOCT"/>
</dbReference>
<dbReference type="OrthoDB" id="9764015at2"/>
<proteinExistence type="predicted"/>
<dbReference type="PANTHER" id="PTHR37826:SF2">
    <property type="entry name" value="ZINC-RIBBON DOMAIN-CONTAINING PROTEIN"/>
    <property type="match status" value="1"/>
</dbReference>
<dbReference type="EMBL" id="LDJX01000002">
    <property type="protein sequence ID" value="KPM32537.1"/>
    <property type="molecule type" value="Genomic_DNA"/>
</dbReference>
<gene>
    <name evidence="3" type="ORF">I595_955</name>
</gene>
<dbReference type="InterPro" id="IPR033880">
    <property type="entry name" value="SPFH_YdjI"/>
</dbReference>
<keyword evidence="3" id="KW-0472">Membrane</keyword>
<keyword evidence="3" id="KW-0812">Transmembrane</keyword>
<organism evidence="3 4">
    <name type="scientific">Croceitalea dokdonensis DOKDO 023</name>
    <dbReference type="NCBI Taxonomy" id="1300341"/>
    <lineage>
        <taxon>Bacteria</taxon>
        <taxon>Pseudomonadati</taxon>
        <taxon>Bacteroidota</taxon>
        <taxon>Flavobacteriia</taxon>
        <taxon>Flavobacteriales</taxon>
        <taxon>Flavobacteriaceae</taxon>
        <taxon>Croceitalea</taxon>
    </lineage>
</organism>
<protein>
    <submittedName>
        <fullName evidence="3">Putative transmembrane protein</fullName>
    </submittedName>
</protein>
<accession>A0A0P7AWY0</accession>
<dbReference type="Pfam" id="PF09851">
    <property type="entry name" value="SHOCT"/>
    <property type="match status" value="1"/>
</dbReference>
<dbReference type="Pfam" id="PF13421">
    <property type="entry name" value="Band_7_1"/>
    <property type="match status" value="1"/>
</dbReference>
<dbReference type="PATRIC" id="fig|1300341.3.peg.1168"/>
<feature type="domain" description="SHOCT" evidence="1">
    <location>
        <begin position="300"/>
        <end position="326"/>
    </location>
</feature>
<name>A0A0P7AWY0_9FLAO</name>
<keyword evidence="4" id="KW-1185">Reference proteome</keyword>
<feature type="domain" description="SPFH" evidence="2">
    <location>
        <begin position="23"/>
        <end position="230"/>
    </location>
</feature>
<dbReference type="PANTHER" id="PTHR37826">
    <property type="entry name" value="FLOTILLIN BAND_7_5 DOMAIN PROTEIN"/>
    <property type="match status" value="1"/>
</dbReference>
<dbReference type="Proteomes" id="UP000050280">
    <property type="component" value="Unassembled WGS sequence"/>
</dbReference>
<dbReference type="STRING" id="1300341.I595_955"/>
<comment type="caution">
    <text evidence="3">The sequence shown here is derived from an EMBL/GenBank/DDBJ whole genome shotgun (WGS) entry which is preliminary data.</text>
</comment>
<evidence type="ECO:0000259" key="2">
    <source>
        <dbReference type="Pfam" id="PF13421"/>
    </source>
</evidence>
<dbReference type="CDD" id="cd03408">
    <property type="entry name" value="SPFH_like_u1"/>
    <property type="match status" value="1"/>
</dbReference>
<dbReference type="AlphaFoldDB" id="A0A0P7AWY0"/>
<evidence type="ECO:0000259" key="1">
    <source>
        <dbReference type="Pfam" id="PF09851"/>
    </source>
</evidence>
<evidence type="ECO:0000313" key="3">
    <source>
        <dbReference type="EMBL" id="KPM32537.1"/>
    </source>
</evidence>
<dbReference type="RefSeq" id="WP_054558186.1">
    <property type="nucleotide sequence ID" value="NZ_LDJX01000002.1"/>
</dbReference>
<sequence length="329" mass="37710">MDIKKQMRSVIQWENPREYQLFFKFTESGDELKNASKLILQPGQGCIFTYEGKVEGVFEEEGLYDLETANKPFLTTMRKFMNAFESEHKTGIWFYRKADMVNVRWGTRIPITYNDPVYGFPVKLRAYGNYSIRITKAENFFENILAGQQDYFVDQLQEIFLSRITQPISNYLANAKFSYAEIDSNIELIAAEAKNKSGSVFENLGFQLLDFRIEGNSFDKETNDRINEISDVQAEVHSANIAGVDFAELQKLKAMRDMAKNEGVAGAGMGVFAGMNMGNAMGQPQQQEKAPEPKTDVRSKLKELKELFEDDLISEEEFKTKKQQLLDQM</sequence>
<evidence type="ECO:0000313" key="4">
    <source>
        <dbReference type="Proteomes" id="UP000050280"/>
    </source>
</evidence>
<reference evidence="3 4" key="1">
    <citation type="submission" date="2015-09" db="EMBL/GenBank/DDBJ databases">
        <title>Genome sequence of the marine flavobacterium Croceitalea dokdonensis DOKDO 023 that contains proton- and sodium-pumping rhodopsins.</title>
        <authorList>
            <person name="Kwon S.-K."/>
            <person name="Lee H.K."/>
            <person name="Kwak M.-J."/>
            <person name="Kim J.F."/>
        </authorList>
    </citation>
    <scope>NUCLEOTIDE SEQUENCE [LARGE SCALE GENOMIC DNA]</scope>
    <source>
        <strain evidence="3 4">DOKDO 023</strain>
    </source>
</reference>